<dbReference type="Pfam" id="PF05757">
    <property type="entry name" value="PsbQ"/>
    <property type="match status" value="1"/>
</dbReference>
<dbReference type="GO" id="GO:0009523">
    <property type="term" value="C:photosystem II"/>
    <property type="evidence" value="ECO:0007669"/>
    <property type="project" value="InterPro"/>
</dbReference>
<organism evidence="2">
    <name type="scientific">Attheya septentrionalis</name>
    <dbReference type="NCBI Taxonomy" id="420275"/>
    <lineage>
        <taxon>Eukaryota</taxon>
        <taxon>Sar</taxon>
        <taxon>Stramenopiles</taxon>
        <taxon>Ochrophyta</taxon>
        <taxon>Bacillariophyta</taxon>
        <taxon>Coscinodiscophyceae</taxon>
        <taxon>Chaetocerotophycidae</taxon>
        <taxon>Chaetocerotales</taxon>
        <taxon>Attheyaceae</taxon>
        <taxon>Attheya</taxon>
    </lineage>
</organism>
<proteinExistence type="predicted"/>
<dbReference type="EMBL" id="HBHQ01005600">
    <property type="protein sequence ID" value="CAD9811922.1"/>
    <property type="molecule type" value="Transcribed_RNA"/>
</dbReference>
<gene>
    <name evidence="2" type="ORF">ASEP1449_LOCUS3747</name>
</gene>
<dbReference type="GO" id="GO:0015979">
    <property type="term" value="P:photosynthesis"/>
    <property type="evidence" value="ECO:0007669"/>
    <property type="project" value="InterPro"/>
</dbReference>
<reference evidence="2" key="1">
    <citation type="submission" date="2021-01" db="EMBL/GenBank/DDBJ databases">
        <authorList>
            <person name="Corre E."/>
            <person name="Pelletier E."/>
            <person name="Niang G."/>
            <person name="Scheremetjew M."/>
            <person name="Finn R."/>
            <person name="Kale V."/>
            <person name="Holt S."/>
            <person name="Cochrane G."/>
            <person name="Meng A."/>
            <person name="Brown T."/>
            <person name="Cohen L."/>
        </authorList>
    </citation>
    <scope>NUCLEOTIDE SEQUENCE</scope>
    <source>
        <strain evidence="2">CCMP2084</strain>
    </source>
</reference>
<feature type="signal peptide" evidence="1">
    <location>
        <begin position="1"/>
        <end position="17"/>
    </location>
</feature>
<dbReference type="GO" id="GO:0005509">
    <property type="term" value="F:calcium ion binding"/>
    <property type="evidence" value="ECO:0007669"/>
    <property type="project" value="InterPro"/>
</dbReference>
<dbReference type="AlphaFoldDB" id="A0A7S2UA53"/>
<protein>
    <submittedName>
        <fullName evidence="2">Uncharacterized protein</fullName>
    </submittedName>
</protein>
<evidence type="ECO:0000256" key="1">
    <source>
        <dbReference type="SAM" id="SignalP"/>
    </source>
</evidence>
<evidence type="ECO:0000313" key="2">
    <source>
        <dbReference type="EMBL" id="CAD9811922.1"/>
    </source>
</evidence>
<accession>A0A7S2UA53</accession>
<dbReference type="GO" id="GO:0019898">
    <property type="term" value="C:extrinsic component of membrane"/>
    <property type="evidence" value="ECO:0007669"/>
    <property type="project" value="InterPro"/>
</dbReference>
<dbReference type="InterPro" id="IPR008797">
    <property type="entry name" value="PSII_PsbQ"/>
</dbReference>
<name>A0A7S2UA53_9STRA</name>
<feature type="chain" id="PRO_5031314600" evidence="1">
    <location>
        <begin position="18"/>
        <end position="205"/>
    </location>
</feature>
<keyword evidence="1" id="KW-0732">Signal</keyword>
<sequence length="205" mass="21851">MKLSVAILALSVSAASAFAPQQISTQSVTELKATSNRAAFLSQLTAAAVGVAFLQPSPALAAKYGGFGAGSPEVLDPKEAIVDTDILATASVQGALKGVKGYLSTVLELKSTLAKDSQADIGPSVRRQLDFSKIRADLNNVNEAFDEDTQRGTDRIIRIILQDITELEAANTQKPGIPRSERRLGIMNAKLTKLQTAFEDYLKFV</sequence>